<feature type="compositionally biased region" description="Low complexity" evidence="1">
    <location>
        <begin position="1334"/>
        <end position="1351"/>
    </location>
</feature>
<feature type="region of interest" description="Disordered" evidence="1">
    <location>
        <begin position="376"/>
        <end position="409"/>
    </location>
</feature>
<feature type="compositionally biased region" description="Polar residues" evidence="1">
    <location>
        <begin position="1388"/>
        <end position="1414"/>
    </location>
</feature>
<feature type="region of interest" description="Disordered" evidence="1">
    <location>
        <begin position="1155"/>
        <end position="1198"/>
    </location>
</feature>
<feature type="compositionally biased region" description="Basic and acidic residues" evidence="1">
    <location>
        <begin position="564"/>
        <end position="574"/>
    </location>
</feature>
<feature type="region of interest" description="Disordered" evidence="1">
    <location>
        <begin position="159"/>
        <end position="229"/>
    </location>
</feature>
<feature type="compositionally biased region" description="Basic and acidic residues" evidence="1">
    <location>
        <begin position="1171"/>
        <end position="1181"/>
    </location>
</feature>
<dbReference type="Proteomes" id="UP001310594">
    <property type="component" value="Unassembled WGS sequence"/>
</dbReference>
<feature type="compositionally biased region" description="Basic and acidic residues" evidence="1">
    <location>
        <begin position="193"/>
        <end position="211"/>
    </location>
</feature>
<feature type="compositionally biased region" description="Polar residues" evidence="1">
    <location>
        <begin position="674"/>
        <end position="688"/>
    </location>
</feature>
<feature type="region of interest" description="Disordered" evidence="1">
    <location>
        <begin position="1384"/>
        <end position="1415"/>
    </location>
</feature>
<reference evidence="2" key="1">
    <citation type="submission" date="2023-08" db="EMBL/GenBank/DDBJ databases">
        <title>Black Yeasts Isolated from many extreme environments.</title>
        <authorList>
            <person name="Coleine C."/>
            <person name="Stajich J.E."/>
            <person name="Selbmann L."/>
        </authorList>
    </citation>
    <scope>NUCLEOTIDE SEQUENCE</scope>
    <source>
        <strain evidence="2">CCFEE 5810</strain>
    </source>
</reference>
<feature type="region of interest" description="Disordered" evidence="1">
    <location>
        <begin position="1324"/>
        <end position="1367"/>
    </location>
</feature>
<feature type="region of interest" description="Disordered" evidence="1">
    <location>
        <begin position="1285"/>
        <end position="1312"/>
    </location>
</feature>
<feature type="region of interest" description="Disordered" evidence="1">
    <location>
        <begin position="742"/>
        <end position="784"/>
    </location>
</feature>
<feature type="region of interest" description="Disordered" evidence="1">
    <location>
        <begin position="674"/>
        <end position="695"/>
    </location>
</feature>
<name>A0AAN7ZRI5_9PEZI</name>
<feature type="region of interest" description="Disordered" evidence="1">
    <location>
        <begin position="533"/>
        <end position="633"/>
    </location>
</feature>
<evidence type="ECO:0000313" key="3">
    <source>
        <dbReference type="Proteomes" id="UP001310594"/>
    </source>
</evidence>
<organism evidence="2 3">
    <name type="scientific">Elasticomyces elasticus</name>
    <dbReference type="NCBI Taxonomy" id="574655"/>
    <lineage>
        <taxon>Eukaryota</taxon>
        <taxon>Fungi</taxon>
        <taxon>Dikarya</taxon>
        <taxon>Ascomycota</taxon>
        <taxon>Pezizomycotina</taxon>
        <taxon>Dothideomycetes</taxon>
        <taxon>Dothideomycetidae</taxon>
        <taxon>Mycosphaerellales</taxon>
        <taxon>Teratosphaeriaceae</taxon>
        <taxon>Elasticomyces</taxon>
    </lineage>
</organism>
<feature type="compositionally biased region" description="Polar residues" evidence="1">
    <location>
        <begin position="614"/>
        <end position="626"/>
    </location>
</feature>
<feature type="compositionally biased region" description="Polar residues" evidence="1">
    <location>
        <begin position="80"/>
        <end position="101"/>
    </location>
</feature>
<dbReference type="EMBL" id="JAVRQU010000017">
    <property type="protein sequence ID" value="KAK5693367.1"/>
    <property type="molecule type" value="Genomic_DNA"/>
</dbReference>
<feature type="compositionally biased region" description="Basic and acidic residues" evidence="1">
    <location>
        <begin position="42"/>
        <end position="62"/>
    </location>
</feature>
<gene>
    <name evidence="2" type="ORF">LTR97_009936</name>
</gene>
<feature type="compositionally biased region" description="Low complexity" evidence="1">
    <location>
        <begin position="1301"/>
        <end position="1312"/>
    </location>
</feature>
<feature type="region of interest" description="Disordered" evidence="1">
    <location>
        <begin position="984"/>
        <end position="1068"/>
    </location>
</feature>
<feature type="compositionally biased region" description="Polar residues" evidence="1">
    <location>
        <begin position="212"/>
        <end position="221"/>
    </location>
</feature>
<feature type="compositionally biased region" description="Polar residues" evidence="1">
    <location>
        <begin position="1041"/>
        <end position="1057"/>
    </location>
</feature>
<comment type="caution">
    <text evidence="2">The sequence shown here is derived from an EMBL/GenBank/DDBJ whole genome shotgun (WGS) entry which is preliminary data.</text>
</comment>
<feature type="compositionally biased region" description="Polar residues" evidence="1">
    <location>
        <begin position="1"/>
        <end position="12"/>
    </location>
</feature>
<feature type="compositionally biased region" description="Basic and acidic residues" evidence="1">
    <location>
        <begin position="835"/>
        <end position="869"/>
    </location>
</feature>
<proteinExistence type="predicted"/>
<protein>
    <submittedName>
        <fullName evidence="2">Uncharacterized protein</fullName>
    </submittedName>
</protein>
<sequence length="1471" mass="158991">MRGLTPVSSYRLTRQRTNETTPTGSTTSLSTTSIQTSYEGLKQPEARQKLRDQVSDTFRDSSADGSMKATTPLKERFTRRTSTLDMPTTLSAKSSTSTVNSEAPRKNSGNPDDGKSIDLERAIALLQELKKTASPDELVALHRALLPTKDVEVVASPQVSSFEERASFSASPVYQRRSNLPPGLATRGGIAEDLLRKQGEASTRKQPEAPTRKQSQAQKPQAQLAELSAEPKTSVFAAQKAHWLQHSVSMYGTGSNGTTSTHTSSKSISSIAALDLADDATNPIGARATTPLESPWSQSGGYRPGTLHITNGAASPEPSLRSVYLGSRTPPAEMKQREGYFASTGGASIDVLQATRNSIDVLPRRMSAESLPIRDRILSSSKAQQQRKDRANRLSGISSSSRESLVSQLAPQTVSTKLSRQSLERDCVSPMSEVTAPRFQQRWSHRASHISAEYVSDCDVPPSPFEEKSTVMNFASRLSTVFDSDGDDDAEDGTPSAALARLTGDPEVLADHAANVAMSMGAIEGEPSTTRFARIHQRPPPPKADSGYASDHGYGKTARSFSNEPRKVSRDVGGARKPSFPASEPRRPALGMVGPRNFSFTSMKDREPSPEVATPTQPNLPSQNGRKPSFEAAGFRMPSFPAAAEVHELQGSEKPAADVADVQSLYTLEEILKSSQGAQTAPTSPQTTKSKKPSLLRLHTLKAEKRSSLPITVSTGMSGSTDSVATVASTQLSPEAAKAQHIIKQQRKLQKAMPADVKKKRKEEMRKLKAAQQPDATDVPPVSEEVSARLAQRLSLEQFAPLSLEPYHASDGSMDIPPFVEQPRPQPIEQTVAHPDIDVPEVAKEKASRSRSKSRDRGRRNSTDGRESSPEANRSWGLSKLRSKSASRTHAQTPKRSSFDIVVGRSRARTSEAEATSPGDENVPAWTDFSSVAQSLGSGSYDIATNQTKRTTATAPGATLHQLQSPYMISTGLNKVKATKGMNSEAASELARMKSRDFAEKDQEQPSRDRPRIAFPKRGNKSKNVPYKPTTSVEDRFPGWQSKQDGSPSRPNMTHRPQSMYAESIPPMPELPADAAVKASKADVLVAKKLASSSPGASARNSQDAPQEVVTKVTTTVWHANTTHGKSSLETIAPAQRGITTKPAAVVNVQVRELAGSGSEQSSMVEAPEEDQSHSPSHESQHPGWPSWESQAKAWRQRRESLGAALGRPMDEASVITADSPPVSRKPSAATLMQHEPATSPSIVVSRYITPLGAENAARANARPRMAERMTDSAVQRANVYRDLITDADENRPAQQDVPRTDSAVTTRSTTSTFVTVKTWDPRPIKQDVPRTNSSFSTDTYSTMTTTSHTTRNGQGRSASGSYTPYSPIHASVAERSRLQSLAKLNGEASNSSTSLGTHHSVYSTKSNNNSTDSLTDRYSGGLQYGWDRSAGFSGSAGTRHSGSEMKKSVRMSENFGLDLSDVPVFLQRLS</sequence>
<feature type="region of interest" description="Disordered" evidence="1">
    <location>
        <begin position="1"/>
        <end position="116"/>
    </location>
</feature>
<feature type="compositionally biased region" description="Polar residues" evidence="1">
    <location>
        <begin position="1352"/>
        <end position="1365"/>
    </location>
</feature>
<evidence type="ECO:0000313" key="2">
    <source>
        <dbReference type="EMBL" id="KAK5693367.1"/>
    </source>
</evidence>
<feature type="compositionally biased region" description="Basic and acidic residues" evidence="1">
    <location>
        <begin position="991"/>
        <end position="1012"/>
    </location>
</feature>
<evidence type="ECO:0000256" key="1">
    <source>
        <dbReference type="SAM" id="MobiDB-lite"/>
    </source>
</evidence>
<accession>A0AAN7ZRI5</accession>
<feature type="compositionally biased region" description="Low complexity" evidence="1">
    <location>
        <begin position="18"/>
        <end position="37"/>
    </location>
</feature>
<feature type="compositionally biased region" description="Low complexity" evidence="1">
    <location>
        <begin position="394"/>
        <end position="409"/>
    </location>
</feature>
<feature type="region of interest" description="Disordered" evidence="1">
    <location>
        <begin position="806"/>
        <end position="926"/>
    </location>
</feature>